<feature type="modified residue" description="N6-(pyridoxal phosphate)lysine" evidence="6">
    <location>
        <position position="325"/>
    </location>
</feature>
<evidence type="ECO:0000256" key="6">
    <source>
        <dbReference type="PIRSR" id="PIRSR602129-50"/>
    </source>
</evidence>
<accession>A0A6N2B3Y0</accession>
<evidence type="ECO:0000313" key="8">
    <source>
        <dbReference type="EMBL" id="TMW88001.1"/>
    </source>
</evidence>
<evidence type="ECO:0000256" key="2">
    <source>
        <dbReference type="ARBA" id="ARBA00009533"/>
    </source>
</evidence>
<dbReference type="Gene3D" id="3.40.640.10">
    <property type="entry name" value="Type I PLP-dependent aspartate aminotransferase-like (Major domain)"/>
    <property type="match status" value="1"/>
</dbReference>
<dbReference type="Gene3D" id="3.90.1150.10">
    <property type="entry name" value="Aspartate Aminotransferase, domain 1"/>
    <property type="match status" value="1"/>
</dbReference>
<dbReference type="InterPro" id="IPR015424">
    <property type="entry name" value="PyrdxlP-dep_Trfase"/>
</dbReference>
<dbReference type="EMBL" id="RXGB01005368">
    <property type="protein sequence ID" value="TMW88001.1"/>
    <property type="molecule type" value="Genomic_DNA"/>
</dbReference>
<evidence type="ECO:0000256" key="5">
    <source>
        <dbReference type="ARBA" id="ARBA00023239"/>
    </source>
</evidence>
<comment type="caution">
    <text evidence="8">The sequence shown here is derived from an EMBL/GenBank/DDBJ whole genome shotgun (WGS) entry which is preliminary data.</text>
</comment>
<dbReference type="Pfam" id="PF00282">
    <property type="entry name" value="Pyridoxal_deC"/>
    <property type="match status" value="1"/>
</dbReference>
<keyword evidence="3" id="KW-0210">Decarboxylase</keyword>
<dbReference type="PANTHER" id="PTHR11999">
    <property type="entry name" value="GROUP II PYRIDOXAL-5-PHOSPHATE DECARBOXYLASE"/>
    <property type="match status" value="1"/>
</dbReference>
<dbReference type="GO" id="GO:0005737">
    <property type="term" value="C:cytoplasm"/>
    <property type="evidence" value="ECO:0007669"/>
    <property type="project" value="TreeGrafter"/>
</dbReference>
<keyword evidence="4 6" id="KW-0663">Pyridoxal phosphate</keyword>
<reference evidence="8" key="1">
    <citation type="submission" date="2019-05" db="EMBL/GenBank/DDBJ databases">
        <title>The de novo reference genome and transcriptome assemblies of the wild tomato species Solanum chilense.</title>
        <authorList>
            <person name="Stam R."/>
            <person name="Nosenko T."/>
            <person name="Hoerger A.C."/>
            <person name="Stephan W."/>
            <person name="Seidel M.A."/>
            <person name="Kuhn J.M.M."/>
            <person name="Haberer G."/>
            <person name="Tellier A."/>
        </authorList>
    </citation>
    <scope>NUCLEOTIDE SEQUENCE</scope>
    <source>
        <tissue evidence="8">Mature leaves</tissue>
    </source>
</reference>
<dbReference type="GO" id="GO:0019752">
    <property type="term" value="P:carboxylic acid metabolic process"/>
    <property type="evidence" value="ECO:0007669"/>
    <property type="project" value="InterPro"/>
</dbReference>
<name>A0A6N2B3Y0_SOLCI</name>
<comment type="similarity">
    <text evidence="2 7">Belongs to the group II decarboxylase family.</text>
</comment>
<dbReference type="FunFam" id="1.20.1340.10:FF:000001">
    <property type="entry name" value="Histidine decarboxylase"/>
    <property type="match status" value="1"/>
</dbReference>
<keyword evidence="5 7" id="KW-0456">Lyase</keyword>
<comment type="cofactor">
    <cofactor evidence="1 6 7">
        <name>pyridoxal 5'-phosphate</name>
        <dbReference type="ChEBI" id="CHEBI:597326"/>
    </cofactor>
</comment>
<dbReference type="Gene3D" id="1.20.1340.10">
    <property type="entry name" value="dopa decarboxylase, N-terminal domain"/>
    <property type="match status" value="1"/>
</dbReference>
<evidence type="ECO:0008006" key="9">
    <source>
        <dbReference type="Google" id="ProtNLM"/>
    </source>
</evidence>
<sequence length="511" mass="57414">MMNSSTKIILEHDDGEFSSSNTSSSTLLDPEEFRRQGHMMVDFLADYFHNIQNYPVRSQVEPGYLKKILPDSAPYHPESIEEILEDVKRNIFPGLTHWQSPNFFAYFPCISSSAGILGEMLSVGLNVVGFSWITSPAATELENIVMDWLGKLINLPNTYLFSGGGGGVIQGTTCEAMLSTIVAARDQMLEKIGRDNIGKLVVYSSDQTHSCFQKSIKISGIRSENFRAIPTTKATEFALCPKSLREAIQKDIKVGLVPLFFCATIGTTSTTTVDPLHPLCQIAKEYGIWVHVDAAYAGSACICPEFQHFLNGVENANSFSLNAHKWLFCTLDCCCLWVKDPNSLTKALSTTPEYLRNKASESQQVVDYKNWQITLSRRFRALKLWFVLRCHGVVNIRKFIRSHIKMAKNFEGLISKDERFEIVVPTNFSMVCFRVSPSALQKKFEFVDEVRVNEFNEKLLESINSSGVIHMTHTIVGGIYMIRFAIGAPLTHYSHIANAWDVIQNQANVML</sequence>
<dbReference type="PANTHER" id="PTHR11999:SF156">
    <property type="entry name" value="TYROSINE DECARBOXYLASE"/>
    <property type="match status" value="1"/>
</dbReference>
<proteinExistence type="inferred from homology"/>
<dbReference type="FunFam" id="3.40.640.10:FF:000025">
    <property type="entry name" value="Histidine decarboxylase"/>
    <property type="match status" value="1"/>
</dbReference>
<dbReference type="SUPFAM" id="SSF53383">
    <property type="entry name" value="PLP-dependent transferases"/>
    <property type="match status" value="1"/>
</dbReference>
<evidence type="ECO:0000256" key="4">
    <source>
        <dbReference type="ARBA" id="ARBA00022898"/>
    </source>
</evidence>
<dbReference type="InterPro" id="IPR015422">
    <property type="entry name" value="PyrdxlP-dep_Trfase_small"/>
</dbReference>
<dbReference type="GO" id="GO:0036469">
    <property type="term" value="F:L-tryptophan decarboxylase activity"/>
    <property type="evidence" value="ECO:0007669"/>
    <property type="project" value="UniProtKB-ARBA"/>
</dbReference>
<dbReference type="InterPro" id="IPR010977">
    <property type="entry name" value="Aromatic_deC"/>
</dbReference>
<dbReference type="GO" id="GO:0006520">
    <property type="term" value="P:amino acid metabolic process"/>
    <property type="evidence" value="ECO:0007669"/>
    <property type="project" value="InterPro"/>
</dbReference>
<dbReference type="CDD" id="cd06450">
    <property type="entry name" value="DOPA_deC_like"/>
    <property type="match status" value="1"/>
</dbReference>
<dbReference type="InterPro" id="IPR021115">
    <property type="entry name" value="Pyridoxal-P_BS"/>
</dbReference>
<organism evidence="8">
    <name type="scientific">Solanum chilense</name>
    <name type="common">Tomato</name>
    <name type="synonym">Lycopersicon chilense</name>
    <dbReference type="NCBI Taxonomy" id="4083"/>
    <lineage>
        <taxon>Eukaryota</taxon>
        <taxon>Viridiplantae</taxon>
        <taxon>Streptophyta</taxon>
        <taxon>Embryophyta</taxon>
        <taxon>Tracheophyta</taxon>
        <taxon>Spermatophyta</taxon>
        <taxon>Magnoliopsida</taxon>
        <taxon>eudicotyledons</taxon>
        <taxon>Gunneridae</taxon>
        <taxon>Pentapetalae</taxon>
        <taxon>asterids</taxon>
        <taxon>lamiids</taxon>
        <taxon>Solanales</taxon>
        <taxon>Solanaceae</taxon>
        <taxon>Solanoideae</taxon>
        <taxon>Solaneae</taxon>
        <taxon>Solanum</taxon>
        <taxon>Solanum subgen. Lycopersicon</taxon>
    </lineage>
</organism>
<dbReference type="AlphaFoldDB" id="A0A6N2B3Y0"/>
<dbReference type="InterPro" id="IPR002129">
    <property type="entry name" value="PyrdxlP-dep_de-COase"/>
</dbReference>
<dbReference type="InterPro" id="IPR015421">
    <property type="entry name" value="PyrdxlP-dep_Trfase_major"/>
</dbReference>
<dbReference type="PRINTS" id="PR00800">
    <property type="entry name" value="YHDCRBOXLASE"/>
</dbReference>
<dbReference type="PROSITE" id="PS00392">
    <property type="entry name" value="DDC_GAD_HDC_YDC"/>
    <property type="match status" value="1"/>
</dbReference>
<protein>
    <recommendedName>
        <fullName evidence="9">Tyrosine decarboxylase</fullName>
    </recommendedName>
</protein>
<gene>
    <name evidence="8" type="ORF">EJD97_019146</name>
</gene>
<evidence type="ECO:0000256" key="3">
    <source>
        <dbReference type="ARBA" id="ARBA00022793"/>
    </source>
</evidence>
<dbReference type="GO" id="GO:0030170">
    <property type="term" value="F:pyridoxal phosphate binding"/>
    <property type="evidence" value="ECO:0007669"/>
    <property type="project" value="InterPro"/>
</dbReference>
<evidence type="ECO:0000256" key="1">
    <source>
        <dbReference type="ARBA" id="ARBA00001933"/>
    </source>
</evidence>
<evidence type="ECO:0000256" key="7">
    <source>
        <dbReference type="RuleBase" id="RU000382"/>
    </source>
</evidence>